<dbReference type="InterPro" id="IPR000073">
    <property type="entry name" value="AB_hydrolase_1"/>
</dbReference>
<dbReference type="SUPFAM" id="SSF53474">
    <property type="entry name" value="alpha/beta-Hydrolases"/>
    <property type="match status" value="1"/>
</dbReference>
<dbReference type="Gene3D" id="3.40.50.1820">
    <property type="entry name" value="alpha/beta hydrolase"/>
    <property type="match status" value="1"/>
</dbReference>
<evidence type="ECO:0000259" key="2">
    <source>
        <dbReference type="Pfam" id="PF00561"/>
    </source>
</evidence>
<feature type="domain" description="AB hydrolase-1" evidence="2">
    <location>
        <begin position="109"/>
        <end position="359"/>
    </location>
</feature>
<dbReference type="PANTHER" id="PTHR43798:SF33">
    <property type="entry name" value="HYDROLASE, PUTATIVE (AFU_ORTHOLOGUE AFUA_2G14860)-RELATED"/>
    <property type="match status" value="1"/>
</dbReference>
<accession>A0A5B2XLU9</accession>
<organism evidence="3 4">
    <name type="scientific">Solihabitans fulvus</name>
    <dbReference type="NCBI Taxonomy" id="1892852"/>
    <lineage>
        <taxon>Bacteria</taxon>
        <taxon>Bacillati</taxon>
        <taxon>Actinomycetota</taxon>
        <taxon>Actinomycetes</taxon>
        <taxon>Pseudonocardiales</taxon>
        <taxon>Pseudonocardiaceae</taxon>
        <taxon>Solihabitans</taxon>
    </lineage>
</organism>
<feature type="region of interest" description="Disordered" evidence="1">
    <location>
        <begin position="1"/>
        <end position="30"/>
    </location>
</feature>
<evidence type="ECO:0000256" key="1">
    <source>
        <dbReference type="SAM" id="MobiDB-lite"/>
    </source>
</evidence>
<evidence type="ECO:0000313" key="4">
    <source>
        <dbReference type="Proteomes" id="UP000323454"/>
    </source>
</evidence>
<keyword evidence="3" id="KW-0378">Hydrolase</keyword>
<name>A0A5B2XLU9_9PSEU</name>
<dbReference type="Pfam" id="PF00561">
    <property type="entry name" value="Abhydrolase_1"/>
    <property type="match status" value="1"/>
</dbReference>
<dbReference type="EMBL" id="VUOB01000013">
    <property type="protein sequence ID" value="KAA2264095.1"/>
    <property type="molecule type" value="Genomic_DNA"/>
</dbReference>
<sequence>MVPPARSHQVGKGSPARPGDTTLLAGSPVSGTVDPGFSSAGRVWGVSQAHPVSVTVPRVPFTQVPLSTVPLPPLDTSIPPWPGREVEVGGHRLHLRETPGPGPDAPTAVYVHGLGGSATNWTDLAAQLANTVNGVAVDLPGFGRSEPLPDYDFTLDSHAEVVIALVTALGVGPVHLFGNSLGGAVAMKVAASRPDLVRTVTLVSPAVPDLRPSLNRMSDPRVPLAMLPIVGASVRRQLAAMGPRERAEQMLRLCFAEPTRVPEHRIEEAAREYSERGTQPWAGPALGRSTLGLVRAWLVPRSRSLWTIAPQITMPALVVWGTQDRLVSVRKAPRTAQLLPRGRLLVLARTGHCAQIERPVSVARAVLGMWEAVGGHAW</sequence>
<proteinExistence type="predicted"/>
<dbReference type="Proteomes" id="UP000323454">
    <property type="component" value="Unassembled WGS sequence"/>
</dbReference>
<keyword evidence="4" id="KW-1185">Reference proteome</keyword>
<evidence type="ECO:0000313" key="3">
    <source>
        <dbReference type="EMBL" id="KAA2264095.1"/>
    </source>
</evidence>
<dbReference type="InterPro" id="IPR050266">
    <property type="entry name" value="AB_hydrolase_sf"/>
</dbReference>
<dbReference type="PRINTS" id="PR00111">
    <property type="entry name" value="ABHYDROLASE"/>
</dbReference>
<reference evidence="3 4" key="2">
    <citation type="submission" date="2019-09" db="EMBL/GenBank/DDBJ databases">
        <authorList>
            <person name="Jin C."/>
        </authorList>
    </citation>
    <scope>NUCLEOTIDE SEQUENCE [LARGE SCALE GENOMIC DNA]</scope>
    <source>
        <strain evidence="3 4">AN110305</strain>
    </source>
</reference>
<protein>
    <submittedName>
        <fullName evidence="3">Alpha/beta fold hydrolase</fullName>
    </submittedName>
</protein>
<dbReference type="AlphaFoldDB" id="A0A5B2XLU9"/>
<reference evidence="3 4" key="1">
    <citation type="submission" date="2019-09" db="EMBL/GenBank/DDBJ databases">
        <title>Goodfellowia gen. nov., a new genus of the Pseudonocardineae related to Actinoalloteichus, containing Goodfellowia coeruleoviolacea gen. nov., comb. nov. gen. nov., comb. nov.</title>
        <authorList>
            <person name="Labeda D."/>
        </authorList>
    </citation>
    <scope>NUCLEOTIDE SEQUENCE [LARGE SCALE GENOMIC DNA]</scope>
    <source>
        <strain evidence="3 4">AN110305</strain>
    </source>
</reference>
<dbReference type="OrthoDB" id="9801162at2"/>
<comment type="caution">
    <text evidence="3">The sequence shown here is derived from an EMBL/GenBank/DDBJ whole genome shotgun (WGS) entry which is preliminary data.</text>
</comment>
<dbReference type="InterPro" id="IPR029058">
    <property type="entry name" value="AB_hydrolase_fold"/>
</dbReference>
<dbReference type="PANTHER" id="PTHR43798">
    <property type="entry name" value="MONOACYLGLYCEROL LIPASE"/>
    <property type="match status" value="1"/>
</dbReference>
<dbReference type="GO" id="GO:0016020">
    <property type="term" value="C:membrane"/>
    <property type="evidence" value="ECO:0007669"/>
    <property type="project" value="TreeGrafter"/>
</dbReference>
<dbReference type="GO" id="GO:0016787">
    <property type="term" value="F:hydrolase activity"/>
    <property type="evidence" value="ECO:0007669"/>
    <property type="project" value="UniProtKB-KW"/>
</dbReference>
<gene>
    <name evidence="3" type="ORF">F0L68_08935</name>
</gene>